<dbReference type="Gene3D" id="2.30.30.40">
    <property type="entry name" value="SH3 Domains"/>
    <property type="match status" value="1"/>
</dbReference>
<dbReference type="EC" id="3.5.1.28" evidence="4"/>
<evidence type="ECO:0000256" key="4">
    <source>
        <dbReference type="ARBA" id="ARBA00011901"/>
    </source>
</evidence>
<feature type="compositionally biased region" description="Basic and acidic residues" evidence="14">
    <location>
        <begin position="149"/>
        <end position="161"/>
    </location>
</feature>
<protein>
    <recommendedName>
        <fullName evidence="12">N-acetylmuramoyl-L-alanine amidase</fullName>
        <ecNumber evidence="4">3.5.1.28</ecNumber>
    </recommendedName>
    <alternativeName>
        <fullName evidence="13">D-alanyl-glycyl endopeptidase</fullName>
    </alternativeName>
    <alternativeName>
        <fullName evidence="12">N-acetylmuramoyl-L-alanine amidase</fullName>
    </alternativeName>
</protein>
<evidence type="ECO:0000259" key="15">
    <source>
        <dbReference type="PROSITE" id="PS50911"/>
    </source>
</evidence>
<comment type="similarity">
    <text evidence="3">Belongs to the N-acetylmuramoyl-L-alanine amidase 2 family.</text>
</comment>
<dbReference type="GO" id="GO:0008233">
    <property type="term" value="F:peptidase activity"/>
    <property type="evidence" value="ECO:0007669"/>
    <property type="project" value="UniProtKB-KW"/>
</dbReference>
<evidence type="ECO:0000256" key="7">
    <source>
        <dbReference type="ARBA" id="ARBA00022670"/>
    </source>
</evidence>
<name>A0A0D3MVQ2_9CAUD</name>
<dbReference type="GO" id="GO:0046872">
    <property type="term" value="F:metal ion binding"/>
    <property type="evidence" value="ECO:0007669"/>
    <property type="project" value="UniProtKB-KW"/>
</dbReference>
<dbReference type="InterPro" id="IPR003646">
    <property type="entry name" value="SH3-like_bac-type"/>
</dbReference>
<dbReference type="Pfam" id="PF01510">
    <property type="entry name" value="Amidase_2"/>
    <property type="match status" value="1"/>
</dbReference>
<evidence type="ECO:0000256" key="1">
    <source>
        <dbReference type="ARBA" id="ARBA00001561"/>
    </source>
</evidence>
<feature type="region of interest" description="Disordered" evidence="14">
    <location>
        <begin position="145"/>
        <end position="168"/>
    </location>
</feature>
<evidence type="ECO:0000256" key="6">
    <source>
        <dbReference type="ARBA" id="ARBA00022638"/>
    </source>
</evidence>
<keyword evidence="10" id="KW-0106">Calcium</keyword>
<comment type="cofactor">
    <cofactor evidence="2">
        <name>Zn(2+)</name>
        <dbReference type="ChEBI" id="CHEBI:29105"/>
    </cofactor>
</comment>
<evidence type="ECO:0000256" key="13">
    <source>
        <dbReference type="ARBA" id="ARBA00047204"/>
    </source>
</evidence>
<evidence type="ECO:0000256" key="11">
    <source>
        <dbReference type="ARBA" id="ARBA00023268"/>
    </source>
</evidence>
<keyword evidence="8" id="KW-0479">Metal-binding</keyword>
<evidence type="ECO:0000256" key="5">
    <source>
        <dbReference type="ARBA" id="ARBA00022529"/>
    </source>
</evidence>
<dbReference type="SMART" id="SM00644">
    <property type="entry name" value="Ami_2"/>
    <property type="match status" value="1"/>
</dbReference>
<proteinExistence type="inferred from homology"/>
<dbReference type="SUPFAM" id="SSF55846">
    <property type="entry name" value="N-acetylmuramoyl-L-alanine amidase-like"/>
    <property type="match status" value="1"/>
</dbReference>
<dbReference type="OrthoDB" id="15584at10239"/>
<keyword evidence="7" id="KW-0645">Protease</keyword>
<dbReference type="GeneID" id="26641066"/>
<dbReference type="Proteomes" id="UP000032689">
    <property type="component" value="Segment"/>
</dbReference>
<dbReference type="KEGG" id="vg:26641066"/>
<evidence type="ECO:0000313" key="16">
    <source>
        <dbReference type="EMBL" id="AJA42369.1"/>
    </source>
</evidence>
<dbReference type="EMBL" id="KP027447">
    <property type="protein sequence ID" value="AJA42369.1"/>
    <property type="molecule type" value="Genomic_DNA"/>
</dbReference>
<dbReference type="InterPro" id="IPR038765">
    <property type="entry name" value="Papain-like_cys_pep_sf"/>
</dbReference>
<dbReference type="InterPro" id="IPR002502">
    <property type="entry name" value="Amidase_domain"/>
</dbReference>
<dbReference type="RefSeq" id="YP_009214649.1">
    <property type="nucleotide sequence ID" value="NC_028962.1"/>
</dbReference>
<dbReference type="Gene3D" id="3.40.80.10">
    <property type="entry name" value="Peptidoglycan recognition protein-like"/>
    <property type="match status" value="1"/>
</dbReference>
<keyword evidence="17" id="KW-1185">Reference proteome</keyword>
<evidence type="ECO:0000313" key="17">
    <source>
        <dbReference type="Proteomes" id="UP000032689"/>
    </source>
</evidence>
<dbReference type="InterPro" id="IPR007921">
    <property type="entry name" value="CHAP_dom"/>
</dbReference>
<dbReference type="PROSITE" id="PS50911">
    <property type="entry name" value="CHAP"/>
    <property type="match status" value="1"/>
</dbReference>
<dbReference type="GO" id="GO:0009253">
    <property type="term" value="P:peptidoglycan catabolic process"/>
    <property type="evidence" value="ECO:0007669"/>
    <property type="project" value="InterPro"/>
</dbReference>
<organism evidence="16 17">
    <name type="scientific">Staphylococcus phage vB_SepM_ phiIPLA-C1C</name>
    <dbReference type="NCBI Taxonomy" id="1572704"/>
    <lineage>
        <taxon>Viruses</taxon>
        <taxon>Duplodnaviria</taxon>
        <taxon>Heunggongvirae</taxon>
        <taxon>Uroviricota</taxon>
        <taxon>Caudoviricetes</taxon>
        <taxon>Herelleviridae</taxon>
        <taxon>Twortvirinae</taxon>
        <taxon>Sepunavirus</taxon>
        <taxon>Sepunavirus IPLAC1C</taxon>
    </lineage>
</organism>
<dbReference type="GO" id="GO:0008745">
    <property type="term" value="F:N-acetylmuramoyl-L-alanine amidase activity"/>
    <property type="evidence" value="ECO:0007669"/>
    <property type="project" value="UniProtKB-EC"/>
</dbReference>
<evidence type="ECO:0000256" key="12">
    <source>
        <dbReference type="ARBA" id="ARBA00042615"/>
    </source>
</evidence>
<dbReference type="GO" id="GO:0001897">
    <property type="term" value="P:symbiont-mediated cytolysis of host cell"/>
    <property type="evidence" value="ECO:0007669"/>
    <property type="project" value="UniProtKB-ARBA"/>
</dbReference>
<dbReference type="GO" id="GO:0006508">
    <property type="term" value="P:proteolysis"/>
    <property type="evidence" value="ECO:0007669"/>
    <property type="project" value="UniProtKB-KW"/>
</dbReference>
<reference evidence="16 17" key="1">
    <citation type="journal article" date="2015" name="Appl. Environ. Microbiol.">
        <title>Two Phages, phiIPLA-RODI and phiIPLA-C1C, Lyse Mono- and Dual-Species Staphylococcal Biofilms.</title>
        <authorList>
            <person name="Gutierrez D."/>
            <person name="Vandenheuvel D."/>
            <person name="Martinez B."/>
            <person name="Rodriguez A."/>
            <person name="Lavigne R."/>
            <person name="Garcia P."/>
        </authorList>
    </citation>
    <scope>NUCLEOTIDE SEQUENCE [LARGE SCALE GENOMIC DNA]</scope>
</reference>
<evidence type="ECO:0000256" key="14">
    <source>
        <dbReference type="SAM" id="MobiDB-lite"/>
    </source>
</evidence>
<evidence type="ECO:0000256" key="10">
    <source>
        <dbReference type="ARBA" id="ARBA00022837"/>
    </source>
</evidence>
<dbReference type="Gene3D" id="3.90.1720.10">
    <property type="entry name" value="endopeptidase domain like (from Nostoc punctiforme)"/>
    <property type="match status" value="1"/>
</dbReference>
<dbReference type="GO" id="GO:0042742">
    <property type="term" value="P:defense response to bacterium"/>
    <property type="evidence" value="ECO:0007669"/>
    <property type="project" value="UniProtKB-KW"/>
</dbReference>
<keyword evidence="11" id="KW-0511">Multifunctional enzyme</keyword>
<feature type="compositionally biased region" description="Low complexity" evidence="14">
    <location>
        <begin position="353"/>
        <end position="366"/>
    </location>
</feature>
<evidence type="ECO:0000256" key="8">
    <source>
        <dbReference type="ARBA" id="ARBA00022723"/>
    </source>
</evidence>
<comment type="catalytic activity">
    <reaction evidence="1">
        <text>Hydrolyzes the link between N-acetylmuramoyl residues and L-amino acid residues in certain cell-wall glycopeptides.</text>
        <dbReference type="EC" id="3.5.1.28"/>
    </reaction>
</comment>
<dbReference type="SUPFAM" id="SSF54001">
    <property type="entry name" value="Cysteine proteinases"/>
    <property type="match status" value="1"/>
</dbReference>
<keyword evidence="5" id="KW-0929">Antimicrobial</keyword>
<feature type="domain" description="Peptidase C51" evidence="15">
    <location>
        <begin position="4"/>
        <end position="141"/>
    </location>
</feature>
<evidence type="ECO:0000256" key="9">
    <source>
        <dbReference type="ARBA" id="ARBA00022833"/>
    </source>
</evidence>
<feature type="region of interest" description="Disordered" evidence="14">
    <location>
        <begin position="353"/>
        <end position="378"/>
    </location>
</feature>
<keyword evidence="9" id="KW-0862">Zinc</keyword>
<evidence type="ECO:0000256" key="3">
    <source>
        <dbReference type="ARBA" id="ARBA00007553"/>
    </source>
</evidence>
<keyword evidence="6" id="KW-0081">Bacteriolytic enzyme</keyword>
<evidence type="ECO:0000256" key="2">
    <source>
        <dbReference type="ARBA" id="ARBA00001947"/>
    </source>
</evidence>
<keyword evidence="7" id="KW-0378">Hydrolase</keyword>
<accession>A0A0D3MVQ2</accession>
<dbReference type="CDD" id="cd06583">
    <property type="entry name" value="PGRP"/>
    <property type="match status" value="1"/>
</dbReference>
<dbReference type="InterPro" id="IPR036505">
    <property type="entry name" value="Amidase/PGRP_sf"/>
</dbReference>
<dbReference type="Pfam" id="PF05257">
    <property type="entry name" value="CHAP"/>
    <property type="match status" value="1"/>
</dbReference>
<dbReference type="Pfam" id="PF08460">
    <property type="entry name" value="SH3_5"/>
    <property type="match status" value="1"/>
</dbReference>
<sequence>MKTKKQALKWILNTIGQGIDWDKMYGFQCMDLVVAYLYYVTDGKIAMWGNAIDAPKNNFKGTAKVIKNYPAFRPEEGDIVVWSYGNFSTYGHIAVVIDGDPYGDLQYITVAEQNWNGLGLYKQEVTTKRIHNYDGVSHFIRPKFKKTAKKEDNTPTKEKNNKKTKGKKLKVSTQRINYTMDKRGYKPKFVVIHNDAGSSSAQQYEQGLKNAGYSRYAQGVAHAYASDGYVWEAISEDRIAWHTGDGTNPGTGNFEGYGIEVCQSLGDRNTFLKNEQTVFQFIAEKLQKWNLPANRNTIRLHNEFIQTECPHASAYYHAGMNTKVDAYTKERQLKIKDYFIKQIRAYMKGSTPKSTVVKSSKNSGSLPKKKGKKQTSKSNIGKTFDFNGLSTNVWGTKWYYENNTFTCNARQGIITRVGSPFTTAPQAGVLFYGQTVTYNQVAVNPKEPFVWISWITNNGTEVWMPIEVLDSNNKIIEQWGTFGW</sequence>